<gene>
    <name evidence="2" type="ORF">TNCT_291821</name>
</gene>
<feature type="compositionally biased region" description="Low complexity" evidence="1">
    <location>
        <begin position="196"/>
        <end position="208"/>
    </location>
</feature>
<feature type="compositionally biased region" description="Low complexity" evidence="1">
    <location>
        <begin position="226"/>
        <end position="238"/>
    </location>
</feature>
<comment type="caution">
    <text evidence="2">The sequence shown here is derived from an EMBL/GenBank/DDBJ whole genome shotgun (WGS) entry which is preliminary data.</text>
</comment>
<dbReference type="AlphaFoldDB" id="A0A8X6LEL7"/>
<evidence type="ECO:0000313" key="3">
    <source>
        <dbReference type="Proteomes" id="UP000887116"/>
    </source>
</evidence>
<evidence type="ECO:0000256" key="1">
    <source>
        <dbReference type="SAM" id="MobiDB-lite"/>
    </source>
</evidence>
<sequence length="350" mass="39198">MDSVPMNLFQSHQMHNVEIYNDPAENVWISTAISFDQSPCIYSTETITDSSGSVVIPVTINHDQSLWVYNTDNFTDSSKILINPSPANVLISPEIYINQMKSDSADDVVNPTPVIFQPSLIYSAKPLAYPSGNVKNQDTRFFQSPQKYNTRMLTDSPGSLAHHLSVIVFHSTQTYADTIKTRSPETESEKYSFLKSSTSASPRPTSPSFKEFMPLLEESLLNTKVDSSFQSSDDSSISPKETEKERSDNFLTFVTPKKSSPSSDDSSIIFKIPGTSRRFQSPSSSTSSGEETVPIMTWKKKYIAKYMSNDISIHRSSSLKPFSKFSIDSKDLERYIVQQRLSAPVIQLKV</sequence>
<dbReference type="Proteomes" id="UP000887116">
    <property type="component" value="Unassembled WGS sequence"/>
</dbReference>
<feature type="region of interest" description="Disordered" evidence="1">
    <location>
        <begin position="226"/>
        <end position="268"/>
    </location>
</feature>
<evidence type="ECO:0000313" key="2">
    <source>
        <dbReference type="EMBL" id="GFR05572.1"/>
    </source>
</evidence>
<name>A0A8X6LEL7_TRICU</name>
<feature type="compositionally biased region" description="Low complexity" evidence="1">
    <location>
        <begin position="256"/>
        <end position="268"/>
    </location>
</feature>
<keyword evidence="3" id="KW-1185">Reference proteome</keyword>
<reference evidence="2" key="1">
    <citation type="submission" date="2020-07" db="EMBL/GenBank/DDBJ databases">
        <title>Multicomponent nature underlies the extraordinary mechanical properties of spider dragline silk.</title>
        <authorList>
            <person name="Kono N."/>
            <person name="Nakamura H."/>
            <person name="Mori M."/>
            <person name="Yoshida Y."/>
            <person name="Ohtoshi R."/>
            <person name="Malay A.D."/>
            <person name="Moran D.A.P."/>
            <person name="Tomita M."/>
            <person name="Numata K."/>
            <person name="Arakawa K."/>
        </authorList>
    </citation>
    <scope>NUCLEOTIDE SEQUENCE</scope>
</reference>
<feature type="compositionally biased region" description="Basic and acidic residues" evidence="1">
    <location>
        <begin position="181"/>
        <end position="192"/>
    </location>
</feature>
<feature type="region of interest" description="Disordered" evidence="1">
    <location>
        <begin position="181"/>
        <end position="209"/>
    </location>
</feature>
<protein>
    <submittedName>
        <fullName evidence="2">Uncharacterized protein</fullName>
    </submittedName>
</protein>
<dbReference type="EMBL" id="BMAO01015978">
    <property type="protein sequence ID" value="GFR05572.1"/>
    <property type="molecule type" value="Genomic_DNA"/>
</dbReference>
<proteinExistence type="predicted"/>
<organism evidence="2 3">
    <name type="scientific">Trichonephila clavata</name>
    <name type="common">Joro spider</name>
    <name type="synonym">Nephila clavata</name>
    <dbReference type="NCBI Taxonomy" id="2740835"/>
    <lineage>
        <taxon>Eukaryota</taxon>
        <taxon>Metazoa</taxon>
        <taxon>Ecdysozoa</taxon>
        <taxon>Arthropoda</taxon>
        <taxon>Chelicerata</taxon>
        <taxon>Arachnida</taxon>
        <taxon>Araneae</taxon>
        <taxon>Araneomorphae</taxon>
        <taxon>Entelegynae</taxon>
        <taxon>Araneoidea</taxon>
        <taxon>Nephilidae</taxon>
        <taxon>Trichonephila</taxon>
    </lineage>
</organism>
<accession>A0A8X6LEL7</accession>